<dbReference type="EMBL" id="FWXZ01000001">
    <property type="protein sequence ID" value="SMC39369.1"/>
    <property type="molecule type" value="Genomic_DNA"/>
</dbReference>
<keyword evidence="2" id="KW-1185">Reference proteome</keyword>
<gene>
    <name evidence="1" type="ORF">SAMN06297397_0571</name>
</gene>
<organism evidence="1 2">
    <name type="scientific">Aristaeella lactis</name>
    <dbReference type="NCBI Taxonomy" id="3046383"/>
    <lineage>
        <taxon>Bacteria</taxon>
        <taxon>Bacillati</taxon>
        <taxon>Bacillota</taxon>
        <taxon>Clostridia</taxon>
        <taxon>Eubacteriales</taxon>
        <taxon>Aristaeellaceae</taxon>
        <taxon>Aristaeella</taxon>
    </lineage>
</organism>
<evidence type="ECO:0000313" key="2">
    <source>
        <dbReference type="Proteomes" id="UP000192328"/>
    </source>
</evidence>
<protein>
    <submittedName>
        <fullName evidence="1">Uncharacterized protein</fullName>
    </submittedName>
</protein>
<reference evidence="1" key="1">
    <citation type="submission" date="2017-04" db="EMBL/GenBank/DDBJ databases">
        <authorList>
            <person name="Varghese N."/>
            <person name="Submissions S."/>
        </authorList>
    </citation>
    <scope>NUCLEOTIDE SEQUENCE</scope>
    <source>
        <strain evidence="1">WTE2008</strain>
    </source>
</reference>
<dbReference type="Proteomes" id="UP000192328">
    <property type="component" value="Unassembled WGS sequence"/>
</dbReference>
<accession>A0AC61PID6</accession>
<comment type="caution">
    <text evidence="1">The sequence shown here is derived from an EMBL/GenBank/DDBJ whole genome shotgun (WGS) entry which is preliminary data.</text>
</comment>
<name>A0AC61PID6_9FIRM</name>
<proteinExistence type="predicted"/>
<sequence>MRYTPVAEQIGITEARYKELRNFCRQYDDWDREAKTLLGIRAIKMDGLPHGSGISDPVARAAERRERLLAKMSIVEGCAKASDNGAWYEALIEHVCRDVTWKVIKETKPELLPTSDANTFYKRRREFFDMLNKVTDI</sequence>
<evidence type="ECO:0000313" key="1">
    <source>
        <dbReference type="EMBL" id="SMC39369.1"/>
    </source>
</evidence>